<proteinExistence type="predicted"/>
<accession>I4B481</accession>
<dbReference type="Proteomes" id="UP000006048">
    <property type="component" value="Chromosome"/>
</dbReference>
<evidence type="ECO:0000313" key="1">
    <source>
        <dbReference type="EMBL" id="AFM12088.1"/>
    </source>
</evidence>
<dbReference type="STRING" id="869212.Turpa_1440"/>
<dbReference type="KEGG" id="tpx:Turpa_1440"/>
<sequence>MFFKRRTKNLHGTIAEAEAPWQNCIGVCSKCARKLKAMEGDKTRLRVALKALVAERGLKKKVRAVDVTCLDVCPENSITVAHFTRSSIRVMNVGGGAAPEAILQEFGY</sequence>
<keyword evidence="2" id="KW-1185">Reference proteome</keyword>
<evidence type="ECO:0000313" key="2">
    <source>
        <dbReference type="Proteomes" id="UP000006048"/>
    </source>
</evidence>
<dbReference type="EMBL" id="CP002959">
    <property type="protein sequence ID" value="AFM12088.1"/>
    <property type="molecule type" value="Genomic_DNA"/>
</dbReference>
<dbReference type="HOGENOM" id="CLU_153233_1_0_12"/>
<evidence type="ECO:0008006" key="3">
    <source>
        <dbReference type="Google" id="ProtNLM"/>
    </source>
</evidence>
<organism evidence="1 2">
    <name type="scientific">Turneriella parva (strain ATCC BAA-1111 / DSM 21527 / NCTC 11395 / H)</name>
    <name type="common">Leptospira parva</name>
    <dbReference type="NCBI Taxonomy" id="869212"/>
    <lineage>
        <taxon>Bacteria</taxon>
        <taxon>Pseudomonadati</taxon>
        <taxon>Spirochaetota</taxon>
        <taxon>Spirochaetia</taxon>
        <taxon>Leptospirales</taxon>
        <taxon>Leptospiraceae</taxon>
        <taxon>Turneriella</taxon>
    </lineage>
</organism>
<protein>
    <recommendedName>
        <fullName evidence="3">(2Fe-2S) ferredoxin domain-containing protein</fullName>
    </recommendedName>
</protein>
<name>I4B481_TURPD</name>
<dbReference type="AlphaFoldDB" id="I4B481"/>
<reference evidence="1 2" key="1">
    <citation type="submission" date="2012-06" db="EMBL/GenBank/DDBJ databases">
        <title>The complete chromosome of genome of Turneriella parva DSM 21527.</title>
        <authorList>
            <consortium name="US DOE Joint Genome Institute (JGI-PGF)"/>
            <person name="Lucas S."/>
            <person name="Han J."/>
            <person name="Lapidus A."/>
            <person name="Bruce D."/>
            <person name="Goodwin L."/>
            <person name="Pitluck S."/>
            <person name="Peters L."/>
            <person name="Kyrpides N."/>
            <person name="Mavromatis K."/>
            <person name="Ivanova N."/>
            <person name="Mikhailova N."/>
            <person name="Chertkov O."/>
            <person name="Detter J.C."/>
            <person name="Tapia R."/>
            <person name="Han C."/>
            <person name="Land M."/>
            <person name="Hauser L."/>
            <person name="Markowitz V."/>
            <person name="Cheng J.-F."/>
            <person name="Hugenholtz P."/>
            <person name="Woyke T."/>
            <person name="Wu D."/>
            <person name="Gronow S."/>
            <person name="Wellnitz S."/>
            <person name="Brambilla E."/>
            <person name="Klenk H.-P."/>
            <person name="Eisen J.A."/>
        </authorList>
    </citation>
    <scope>NUCLEOTIDE SEQUENCE [LARGE SCALE GENOMIC DNA]</scope>
    <source>
        <strain evidence="2">ATCC BAA-1111 / DSM 21527 / NCTC 11395 / H</strain>
    </source>
</reference>
<gene>
    <name evidence="1" type="ordered locus">Turpa_1440</name>
</gene>